<dbReference type="Gene3D" id="3.30.1370.50">
    <property type="entry name" value="R3H-like domain"/>
    <property type="match status" value="1"/>
</dbReference>
<dbReference type="GO" id="GO:0071555">
    <property type="term" value="P:cell wall organization"/>
    <property type="evidence" value="ECO:0007669"/>
    <property type="project" value="UniProtKB-KW"/>
</dbReference>
<dbReference type="Pfam" id="PF01424">
    <property type="entry name" value="R3H"/>
    <property type="match status" value="1"/>
</dbReference>
<comment type="function">
    <text evidence="6">A probable RNA chaperone. Forms a complex with KhpA which binds to cellular RNA and controls its expression. Plays a role in peptidoglycan (PG) homeostasis and cell length regulation.</text>
</comment>
<keyword evidence="5 6" id="KW-0961">Cell wall biogenesis/degradation</keyword>
<dbReference type="PANTHER" id="PTHR35800">
    <property type="entry name" value="PROTEIN JAG"/>
    <property type="match status" value="1"/>
</dbReference>
<dbReference type="Pfam" id="PF13083">
    <property type="entry name" value="KH_KhpA-B"/>
    <property type="match status" value="1"/>
</dbReference>
<dbReference type="NCBIfam" id="NF041568">
    <property type="entry name" value="Jag_EloR"/>
    <property type="match status" value="1"/>
</dbReference>
<dbReference type="GO" id="GO:0008360">
    <property type="term" value="P:regulation of cell shape"/>
    <property type="evidence" value="ECO:0007669"/>
    <property type="project" value="UniProtKB-KW"/>
</dbReference>
<evidence type="ECO:0000313" key="9">
    <source>
        <dbReference type="Proteomes" id="UP000199545"/>
    </source>
</evidence>
<keyword evidence="4 6" id="KW-0143">Chaperone</keyword>
<accession>A0A1I3KE92</accession>
<keyword evidence="2 6" id="KW-0694">RNA-binding</keyword>
<dbReference type="InterPro" id="IPR032782">
    <property type="entry name" value="KhpB_N"/>
</dbReference>
<evidence type="ECO:0000256" key="3">
    <source>
        <dbReference type="ARBA" id="ARBA00022960"/>
    </source>
</evidence>
<protein>
    <recommendedName>
        <fullName evidence="6">RNA-binding protein KhpB</fullName>
    </recommendedName>
    <alternativeName>
        <fullName evidence="6">RNA-binding protein EloR</fullName>
    </alternativeName>
</protein>
<comment type="subcellular location">
    <subcellularLocation>
        <location evidence="6">Cytoplasm</location>
    </subcellularLocation>
</comment>
<dbReference type="InterPro" id="IPR039247">
    <property type="entry name" value="KhpB"/>
</dbReference>
<dbReference type="GO" id="GO:0003723">
    <property type="term" value="F:RNA binding"/>
    <property type="evidence" value="ECO:0007669"/>
    <property type="project" value="UniProtKB-UniRule"/>
</dbReference>
<dbReference type="EMBL" id="FORR01000001">
    <property type="protein sequence ID" value="SFI70608.1"/>
    <property type="molecule type" value="Genomic_DNA"/>
</dbReference>
<dbReference type="PANTHER" id="PTHR35800:SF1">
    <property type="entry name" value="RNA-BINDING PROTEIN KHPB"/>
    <property type="match status" value="1"/>
</dbReference>
<reference evidence="8 9" key="1">
    <citation type="submission" date="2016-10" db="EMBL/GenBank/DDBJ databases">
        <authorList>
            <person name="de Groot N.N."/>
        </authorList>
    </citation>
    <scope>NUCLEOTIDE SEQUENCE [LARGE SCALE GENOMIC DNA]</scope>
    <source>
        <strain evidence="8 9">DSM 44778</strain>
    </source>
</reference>
<comment type="similarity">
    <text evidence="6">Belongs to the KhpB RNA-binding protein family.</text>
</comment>
<dbReference type="SMART" id="SM01245">
    <property type="entry name" value="Jag_N"/>
    <property type="match status" value="1"/>
</dbReference>
<dbReference type="InterPro" id="IPR034079">
    <property type="entry name" value="R3H_KhpB"/>
</dbReference>
<evidence type="ECO:0000259" key="7">
    <source>
        <dbReference type="PROSITE" id="PS51061"/>
    </source>
</evidence>
<dbReference type="InterPro" id="IPR038008">
    <property type="entry name" value="Jag_KH"/>
</dbReference>
<evidence type="ECO:0000256" key="4">
    <source>
        <dbReference type="ARBA" id="ARBA00023186"/>
    </source>
</evidence>
<dbReference type="CDD" id="cd02414">
    <property type="entry name" value="KH-II_Jag"/>
    <property type="match status" value="1"/>
</dbReference>
<keyword evidence="1 6" id="KW-0963">Cytoplasm</keyword>
<dbReference type="InterPro" id="IPR015946">
    <property type="entry name" value="KH_dom-like_a/b"/>
</dbReference>
<keyword evidence="3 6" id="KW-0133">Cell shape</keyword>
<dbReference type="SMART" id="SM00393">
    <property type="entry name" value="R3H"/>
    <property type="match status" value="1"/>
</dbReference>
<dbReference type="CDD" id="cd02644">
    <property type="entry name" value="R3H_jag"/>
    <property type="match status" value="1"/>
</dbReference>
<dbReference type="SUPFAM" id="SSF82708">
    <property type="entry name" value="R3H domain"/>
    <property type="match status" value="1"/>
</dbReference>
<evidence type="ECO:0000256" key="1">
    <source>
        <dbReference type="ARBA" id="ARBA00022490"/>
    </source>
</evidence>
<evidence type="ECO:0000313" key="8">
    <source>
        <dbReference type="EMBL" id="SFI70608.1"/>
    </source>
</evidence>
<dbReference type="InterPro" id="IPR001374">
    <property type="entry name" value="R3H_dom"/>
</dbReference>
<evidence type="ECO:0000256" key="5">
    <source>
        <dbReference type="ARBA" id="ARBA00023316"/>
    </source>
</evidence>
<keyword evidence="9" id="KW-1185">Reference proteome</keyword>
<sequence>MNKVVVQAKTVELAVASALEQLNTTRDKVQIRVLEQPKKGFFGLFGVREARVEVERMMDPVEEAVAFVQNVTRMLGFQVSIHIKERGSRKKPVVLELVGEDLGLLIGKKGSRIAALQFLAEIVANRQIPKLRDKRRLILDADGYRERRKEALVALAHRVAERVIQTQKEVSLDPMPAMDRKIIHQTLQKMKQITTHSVGKEPFRYVVVGYKSIQSLRGE</sequence>
<name>A0A1I3KE92_9BACL</name>
<dbReference type="GO" id="GO:0009252">
    <property type="term" value="P:peptidoglycan biosynthetic process"/>
    <property type="evidence" value="ECO:0007669"/>
    <property type="project" value="UniProtKB-UniRule"/>
</dbReference>
<dbReference type="RefSeq" id="WP_093227526.1">
    <property type="nucleotide sequence ID" value="NZ_FORR01000001.1"/>
</dbReference>
<dbReference type="Gene3D" id="3.30.30.80">
    <property type="entry name" value="probable RNA-binding protein from clostridium symbiosum atcc 14940"/>
    <property type="match status" value="1"/>
</dbReference>
<gene>
    <name evidence="6" type="primary">khpB</name>
    <name evidence="6" type="synonym">eloR</name>
    <name evidence="8" type="ORF">SAMN05421852_101420</name>
</gene>
<dbReference type="Gene3D" id="3.30.300.20">
    <property type="match status" value="1"/>
</dbReference>
<comment type="domain">
    <text evidence="6">Has an N-terminal Jag-N domain and 2 RNA-binding domains (KH and R3H).</text>
</comment>
<dbReference type="AlphaFoldDB" id="A0A1I3KE92"/>
<dbReference type="STRING" id="46223.SAMN05421852_101420"/>
<feature type="region of interest" description="Jag_N domain" evidence="6">
    <location>
        <begin position="5"/>
        <end position="55"/>
    </location>
</feature>
<evidence type="ECO:0000256" key="2">
    <source>
        <dbReference type="ARBA" id="ARBA00022884"/>
    </source>
</evidence>
<feature type="domain" description="R3H" evidence="7">
    <location>
        <begin position="146"/>
        <end position="212"/>
    </location>
</feature>
<comment type="subunit">
    <text evidence="6">Forms a complex with KhpA.</text>
</comment>
<dbReference type="InterPro" id="IPR036867">
    <property type="entry name" value="R3H_dom_sf"/>
</dbReference>
<dbReference type="Pfam" id="PF14804">
    <property type="entry name" value="Jag_N"/>
    <property type="match status" value="1"/>
</dbReference>
<evidence type="ECO:0000256" key="6">
    <source>
        <dbReference type="HAMAP-Rule" id="MF_00867"/>
    </source>
</evidence>
<dbReference type="GO" id="GO:0005737">
    <property type="term" value="C:cytoplasm"/>
    <property type="evidence" value="ECO:0007669"/>
    <property type="project" value="UniProtKB-SubCell"/>
</dbReference>
<dbReference type="PROSITE" id="PS51061">
    <property type="entry name" value="R3H"/>
    <property type="match status" value="1"/>
</dbReference>
<dbReference type="OrthoDB" id="9794483at2"/>
<dbReference type="InterPro" id="IPR038247">
    <property type="entry name" value="Jag_N_dom_sf"/>
</dbReference>
<dbReference type="Proteomes" id="UP000199545">
    <property type="component" value="Unassembled WGS sequence"/>
</dbReference>
<organism evidence="8 9">
    <name type="scientific">Thermoflavimicrobium dichotomicum</name>
    <dbReference type="NCBI Taxonomy" id="46223"/>
    <lineage>
        <taxon>Bacteria</taxon>
        <taxon>Bacillati</taxon>
        <taxon>Bacillota</taxon>
        <taxon>Bacilli</taxon>
        <taxon>Bacillales</taxon>
        <taxon>Thermoactinomycetaceae</taxon>
        <taxon>Thermoflavimicrobium</taxon>
    </lineage>
</organism>
<proteinExistence type="inferred from homology"/>
<dbReference type="HAMAP" id="MF_00867">
    <property type="entry name" value="KhpB"/>
    <property type="match status" value="1"/>
</dbReference>